<evidence type="ECO:0000313" key="3">
    <source>
        <dbReference type="EMBL" id="MTD95083.1"/>
    </source>
</evidence>
<organism evidence="3 4">
    <name type="scientific">Hyphomicrobium album</name>
    <dbReference type="NCBI Taxonomy" id="2665159"/>
    <lineage>
        <taxon>Bacteria</taxon>
        <taxon>Pseudomonadati</taxon>
        <taxon>Pseudomonadota</taxon>
        <taxon>Alphaproteobacteria</taxon>
        <taxon>Hyphomicrobiales</taxon>
        <taxon>Hyphomicrobiaceae</taxon>
        <taxon>Hyphomicrobium</taxon>
    </lineage>
</organism>
<name>A0A6I3KL53_9HYPH</name>
<dbReference type="PANTHER" id="PTHR34039">
    <property type="entry name" value="UPF0102 PROTEIN YRAN"/>
    <property type="match status" value="1"/>
</dbReference>
<dbReference type="EMBL" id="WMBQ01000001">
    <property type="protein sequence ID" value="MTD95083.1"/>
    <property type="molecule type" value="Genomic_DNA"/>
</dbReference>
<evidence type="ECO:0000313" key="4">
    <source>
        <dbReference type="Proteomes" id="UP000440694"/>
    </source>
</evidence>
<comment type="similarity">
    <text evidence="1 2">Belongs to the UPF0102 family.</text>
</comment>
<dbReference type="InterPro" id="IPR011856">
    <property type="entry name" value="tRNA_endonuc-like_dom_sf"/>
</dbReference>
<dbReference type="SUPFAM" id="SSF52980">
    <property type="entry name" value="Restriction endonuclease-like"/>
    <property type="match status" value="1"/>
</dbReference>
<dbReference type="RefSeq" id="WP_154739428.1">
    <property type="nucleotide sequence ID" value="NZ_WMBQ01000001.1"/>
</dbReference>
<dbReference type="GO" id="GO:0003676">
    <property type="term" value="F:nucleic acid binding"/>
    <property type="evidence" value="ECO:0007669"/>
    <property type="project" value="InterPro"/>
</dbReference>
<dbReference type="InterPro" id="IPR011335">
    <property type="entry name" value="Restrct_endonuc-II-like"/>
</dbReference>
<accession>A0A6I3KL53</accession>
<gene>
    <name evidence="3" type="ORF">GIW81_12145</name>
</gene>
<dbReference type="PANTHER" id="PTHR34039:SF1">
    <property type="entry name" value="UPF0102 PROTEIN YRAN"/>
    <property type="match status" value="1"/>
</dbReference>
<dbReference type="Pfam" id="PF02021">
    <property type="entry name" value="UPF0102"/>
    <property type="match status" value="1"/>
</dbReference>
<dbReference type="InterPro" id="IPR003509">
    <property type="entry name" value="UPF0102_YraN-like"/>
</dbReference>
<comment type="caution">
    <text evidence="3">The sequence shown here is derived from an EMBL/GenBank/DDBJ whole genome shotgun (WGS) entry which is preliminary data.</text>
</comment>
<sequence length="127" mass="14491">MPSAPPRRLPGTDERRARLRRGRFAELIAAAALMAKGYRILGRNVKTRAGEIDIIAVRGKRLAFVEVKRRLTRTDAEAAVSGQQAARIRNAADYWLAYRPRYHGHEQGYDLVLLIPRRWPRHIPNGL</sequence>
<protein>
    <recommendedName>
        <fullName evidence="2">UPF0102 protein GIW81_12145</fullName>
    </recommendedName>
</protein>
<dbReference type="AlphaFoldDB" id="A0A6I3KL53"/>
<dbReference type="NCBIfam" id="NF009151">
    <property type="entry name" value="PRK12497.1-5"/>
    <property type="match status" value="1"/>
</dbReference>
<evidence type="ECO:0000256" key="2">
    <source>
        <dbReference type="HAMAP-Rule" id="MF_00048"/>
    </source>
</evidence>
<dbReference type="HAMAP" id="MF_00048">
    <property type="entry name" value="UPF0102"/>
    <property type="match status" value="1"/>
</dbReference>
<evidence type="ECO:0000256" key="1">
    <source>
        <dbReference type="ARBA" id="ARBA00006738"/>
    </source>
</evidence>
<dbReference type="Gene3D" id="3.40.1350.10">
    <property type="match status" value="1"/>
</dbReference>
<dbReference type="Proteomes" id="UP000440694">
    <property type="component" value="Unassembled WGS sequence"/>
</dbReference>
<reference evidence="3 4" key="1">
    <citation type="submission" date="2019-11" db="EMBL/GenBank/DDBJ databases">
        <title>Identification of a novel strain.</title>
        <authorList>
            <person name="Xu Q."/>
            <person name="Wang G."/>
        </authorList>
    </citation>
    <scope>NUCLEOTIDE SEQUENCE [LARGE SCALE GENOMIC DNA]</scope>
    <source>
        <strain evidence="4">xq</strain>
    </source>
</reference>
<proteinExistence type="inferred from homology"/>
<keyword evidence="4" id="KW-1185">Reference proteome</keyword>